<evidence type="ECO:0000256" key="3">
    <source>
        <dbReference type="ARBA" id="ARBA00007919"/>
    </source>
</evidence>
<evidence type="ECO:0000256" key="5">
    <source>
        <dbReference type="ARBA" id="ARBA00014581"/>
    </source>
</evidence>
<keyword evidence="11 17" id="KW-1133">Transmembrane helix</keyword>
<evidence type="ECO:0000256" key="9">
    <source>
        <dbReference type="ARBA" id="ARBA00022857"/>
    </source>
</evidence>
<evidence type="ECO:0000259" key="18">
    <source>
        <dbReference type="Pfam" id="PF02233"/>
    </source>
</evidence>
<comment type="function">
    <text evidence="1">The transhydrogenation between NADH and NADP is coupled to respiration and ATP hydrolysis and functions as a proton pump across the membrane.</text>
</comment>
<reference evidence="19" key="1">
    <citation type="submission" date="2018-05" db="EMBL/GenBank/DDBJ databases">
        <authorList>
            <person name="Lanie J.A."/>
            <person name="Ng W.-L."/>
            <person name="Kazmierczak K.M."/>
            <person name="Andrzejewski T.M."/>
            <person name="Davidsen T.M."/>
            <person name="Wayne K.J."/>
            <person name="Tettelin H."/>
            <person name="Glass J.I."/>
            <person name="Rusch D."/>
            <person name="Podicherti R."/>
            <person name="Tsui H.-C.T."/>
            <person name="Winkler M.E."/>
        </authorList>
    </citation>
    <scope>NUCLEOTIDE SEQUENCE</scope>
</reference>
<keyword evidence="13 17" id="KW-0472">Membrane</keyword>
<evidence type="ECO:0000256" key="12">
    <source>
        <dbReference type="ARBA" id="ARBA00023027"/>
    </source>
</evidence>
<dbReference type="AlphaFoldDB" id="A0A381P844"/>
<evidence type="ECO:0000256" key="4">
    <source>
        <dbReference type="ARBA" id="ARBA00012943"/>
    </source>
</evidence>
<evidence type="ECO:0000256" key="16">
    <source>
        <dbReference type="ARBA" id="ARBA00048202"/>
    </source>
</evidence>
<keyword evidence="8 17" id="KW-0812">Transmembrane</keyword>
<feature type="transmembrane region" description="Helical" evidence="17">
    <location>
        <begin position="150"/>
        <end position="169"/>
    </location>
</feature>
<keyword evidence="10" id="KW-1278">Translocase</keyword>
<feature type="transmembrane region" description="Helical" evidence="17">
    <location>
        <begin position="51"/>
        <end position="71"/>
    </location>
</feature>
<dbReference type="GO" id="GO:0008750">
    <property type="term" value="F:proton-translocating NAD(P)+ transhydrogenase activity"/>
    <property type="evidence" value="ECO:0007669"/>
    <property type="project" value="UniProtKB-EC"/>
</dbReference>
<name>A0A381P844_9ZZZZ</name>
<dbReference type="InterPro" id="IPR029035">
    <property type="entry name" value="DHS-like_NAD/FAD-binding_dom"/>
</dbReference>
<feature type="transmembrane region" description="Helical" evidence="17">
    <location>
        <begin position="20"/>
        <end position="39"/>
    </location>
</feature>
<accession>A0A381P844</accession>
<evidence type="ECO:0000256" key="14">
    <source>
        <dbReference type="ARBA" id="ARBA00030053"/>
    </source>
</evidence>
<dbReference type="EC" id="7.1.1.1" evidence="4"/>
<evidence type="ECO:0000256" key="8">
    <source>
        <dbReference type="ARBA" id="ARBA00022692"/>
    </source>
</evidence>
<gene>
    <name evidence="19" type="ORF">METZ01_LOCUS15969</name>
</gene>
<feature type="transmembrane region" description="Helical" evidence="17">
    <location>
        <begin position="119"/>
        <end position="138"/>
    </location>
</feature>
<evidence type="ECO:0000256" key="11">
    <source>
        <dbReference type="ARBA" id="ARBA00022989"/>
    </source>
</evidence>
<comment type="subcellular location">
    <subcellularLocation>
        <location evidence="2">Cell inner membrane</location>
        <topology evidence="2">Multi-pass membrane protein</topology>
    </subcellularLocation>
</comment>
<evidence type="ECO:0000256" key="17">
    <source>
        <dbReference type="SAM" id="Phobius"/>
    </source>
</evidence>
<dbReference type="PANTHER" id="PTHR44758:SF1">
    <property type="entry name" value="NAD(P) TRANSHYDROGENASE SUBUNIT BETA"/>
    <property type="match status" value="1"/>
</dbReference>
<keyword evidence="7" id="KW-0997">Cell inner membrane</keyword>
<proteinExistence type="inferred from homology"/>
<dbReference type="InterPro" id="IPR034300">
    <property type="entry name" value="PNTB-like"/>
</dbReference>
<keyword evidence="9" id="KW-0521">NADP</keyword>
<comment type="catalytic activity">
    <reaction evidence="16">
        <text>NAD(+) + NADPH + H(+)(in) = NADH + NADP(+) + H(+)(out)</text>
        <dbReference type="Rhea" id="RHEA:47992"/>
        <dbReference type="ChEBI" id="CHEBI:15378"/>
        <dbReference type="ChEBI" id="CHEBI:57540"/>
        <dbReference type="ChEBI" id="CHEBI:57783"/>
        <dbReference type="ChEBI" id="CHEBI:57945"/>
        <dbReference type="ChEBI" id="CHEBI:58349"/>
        <dbReference type="EC" id="7.1.1.1"/>
    </reaction>
</comment>
<feature type="transmembrane region" description="Helical" evidence="17">
    <location>
        <begin position="202"/>
        <end position="220"/>
    </location>
</feature>
<dbReference type="InterPro" id="IPR012136">
    <property type="entry name" value="NADH_DH_b"/>
</dbReference>
<dbReference type="PIRSF" id="PIRSF000204">
    <property type="entry name" value="PNTB"/>
    <property type="match status" value="1"/>
</dbReference>
<sequence>MFLSIFGAIIMPFENSGFNNYLWIFLPLTASSIIGYGIAKKIKMTSMPQMVSIFNGLGGLSAVLLSFIELYKISFLGGESSLAYQMTLVLSLFIGSIAFTGSMLAFAKLDGYKWSEKLTLPYQHIINIVLLVAILYFSYQYFEVNNDFNLIYLVLGISLLYGIFFVAPIGGADMPVVISLLNSFTGLTAALTGIIFDNKVMLLGGILVGAAGTILTILMCKAMNRSLLNVIVGGFSSSGKQTVKEDHQGDVKEINDSDFAVQLFYSSKVIIIPGYGLAVAQAQKLCKEIQEILETNDVEVKYAIHPVAGRMPGHMNVLLAEADVDYSKLIELEQANEEFKSTDVAVIVGANDVVNPDAIDDSSSPLFGMPILKVWESKSTVVLKRSMSAGYAGVQNPLFFRDNNKMYFGDAKDSLQRLSTELKTL</sequence>
<comment type="similarity">
    <text evidence="3">Belongs to the PNT beta subunit family.</text>
</comment>
<evidence type="ECO:0000256" key="10">
    <source>
        <dbReference type="ARBA" id="ARBA00022967"/>
    </source>
</evidence>
<evidence type="ECO:0000256" key="2">
    <source>
        <dbReference type="ARBA" id="ARBA00004429"/>
    </source>
</evidence>
<dbReference type="Gene3D" id="3.40.50.1220">
    <property type="entry name" value="TPP-binding domain"/>
    <property type="match status" value="1"/>
</dbReference>
<evidence type="ECO:0000256" key="13">
    <source>
        <dbReference type="ARBA" id="ARBA00023136"/>
    </source>
</evidence>
<dbReference type="GO" id="GO:0005886">
    <property type="term" value="C:plasma membrane"/>
    <property type="evidence" value="ECO:0007669"/>
    <property type="project" value="UniProtKB-SubCell"/>
</dbReference>
<dbReference type="EMBL" id="UINC01000908">
    <property type="protein sequence ID" value="SUZ63115.1"/>
    <property type="molecule type" value="Genomic_DNA"/>
</dbReference>
<evidence type="ECO:0000256" key="1">
    <source>
        <dbReference type="ARBA" id="ARBA00003943"/>
    </source>
</evidence>
<dbReference type="GO" id="GO:0050661">
    <property type="term" value="F:NADP binding"/>
    <property type="evidence" value="ECO:0007669"/>
    <property type="project" value="InterPro"/>
</dbReference>
<evidence type="ECO:0000256" key="15">
    <source>
        <dbReference type="ARBA" id="ARBA00033258"/>
    </source>
</evidence>
<evidence type="ECO:0000256" key="7">
    <source>
        <dbReference type="ARBA" id="ARBA00022519"/>
    </source>
</evidence>
<keyword evidence="6" id="KW-1003">Cell membrane</keyword>
<dbReference type="Pfam" id="PF02233">
    <property type="entry name" value="PNTB"/>
    <property type="match status" value="1"/>
</dbReference>
<organism evidence="19">
    <name type="scientific">marine metagenome</name>
    <dbReference type="NCBI Taxonomy" id="408172"/>
    <lineage>
        <taxon>unclassified sequences</taxon>
        <taxon>metagenomes</taxon>
        <taxon>ecological metagenomes</taxon>
    </lineage>
</organism>
<dbReference type="PANTHER" id="PTHR44758">
    <property type="entry name" value="NAD(P) TRANSHYDROGENASE SUBUNIT BETA"/>
    <property type="match status" value="1"/>
</dbReference>
<evidence type="ECO:0000313" key="19">
    <source>
        <dbReference type="EMBL" id="SUZ63115.1"/>
    </source>
</evidence>
<feature type="transmembrane region" description="Helical" evidence="17">
    <location>
        <begin position="176"/>
        <end position="196"/>
    </location>
</feature>
<evidence type="ECO:0000256" key="6">
    <source>
        <dbReference type="ARBA" id="ARBA00022475"/>
    </source>
</evidence>
<keyword evidence="12" id="KW-0520">NAD</keyword>
<dbReference type="SUPFAM" id="SSF52467">
    <property type="entry name" value="DHS-like NAD/FAD-binding domain"/>
    <property type="match status" value="1"/>
</dbReference>
<feature type="transmembrane region" description="Helical" evidence="17">
    <location>
        <begin position="83"/>
        <end position="107"/>
    </location>
</feature>
<feature type="domain" description="NADP transhydrogenase beta-like" evidence="18">
    <location>
        <begin position="5"/>
        <end position="419"/>
    </location>
</feature>
<protein>
    <recommendedName>
        <fullName evidence="5">NAD(P) transhydrogenase subunit beta</fullName>
        <ecNumber evidence="4">7.1.1.1</ecNumber>
    </recommendedName>
    <alternativeName>
        <fullName evidence="15">Nicotinamide nucleotide transhydrogenase subunit beta</fullName>
    </alternativeName>
    <alternativeName>
        <fullName evidence="14">Pyridine nucleotide transhydrogenase subunit beta</fullName>
    </alternativeName>
</protein>